<reference evidence="2 3" key="1">
    <citation type="submission" date="2019-11" db="EMBL/GenBank/DDBJ databases">
        <title>Caenimonas koreensis gen. nov., sp. nov., isolated from activated sludge.</title>
        <authorList>
            <person name="Seung H.R."/>
        </authorList>
    </citation>
    <scope>NUCLEOTIDE SEQUENCE [LARGE SCALE GENOMIC DNA]</scope>
    <source>
        <strain evidence="2 3">EMB320</strain>
    </source>
</reference>
<feature type="transmembrane region" description="Helical" evidence="1">
    <location>
        <begin position="84"/>
        <end position="106"/>
    </location>
</feature>
<name>A0A844AX89_9BURK</name>
<keyword evidence="1" id="KW-0812">Transmembrane</keyword>
<keyword evidence="1" id="KW-0472">Membrane</keyword>
<feature type="transmembrane region" description="Helical" evidence="1">
    <location>
        <begin position="21"/>
        <end position="40"/>
    </location>
</feature>
<comment type="caution">
    <text evidence="2">The sequence shown here is derived from an EMBL/GenBank/DDBJ whole genome shotgun (WGS) entry which is preliminary data.</text>
</comment>
<evidence type="ECO:0000256" key="1">
    <source>
        <dbReference type="SAM" id="Phobius"/>
    </source>
</evidence>
<dbReference type="AlphaFoldDB" id="A0A844AX89"/>
<proteinExistence type="predicted"/>
<organism evidence="2 3">
    <name type="scientific">Caenimonas koreensis DSM 17982</name>
    <dbReference type="NCBI Taxonomy" id="1121255"/>
    <lineage>
        <taxon>Bacteria</taxon>
        <taxon>Pseudomonadati</taxon>
        <taxon>Pseudomonadota</taxon>
        <taxon>Betaproteobacteria</taxon>
        <taxon>Burkholderiales</taxon>
        <taxon>Comamonadaceae</taxon>
        <taxon>Caenimonas</taxon>
    </lineage>
</organism>
<dbReference type="RefSeq" id="WP_153584343.1">
    <property type="nucleotide sequence ID" value="NZ_WJBU01000006.1"/>
</dbReference>
<evidence type="ECO:0008006" key="4">
    <source>
        <dbReference type="Google" id="ProtNLM"/>
    </source>
</evidence>
<evidence type="ECO:0000313" key="3">
    <source>
        <dbReference type="Proteomes" id="UP000487350"/>
    </source>
</evidence>
<dbReference type="OrthoDB" id="6401090at2"/>
<gene>
    <name evidence="2" type="ORF">GHT07_06895</name>
</gene>
<dbReference type="EMBL" id="WJBU01000006">
    <property type="protein sequence ID" value="MRD46998.1"/>
    <property type="molecule type" value="Genomic_DNA"/>
</dbReference>
<accession>A0A844AX89</accession>
<feature type="transmembrane region" description="Helical" evidence="1">
    <location>
        <begin position="52"/>
        <end position="72"/>
    </location>
</feature>
<protein>
    <recommendedName>
        <fullName evidence="4">Ferric reductase like transmembrane component</fullName>
    </recommendedName>
</protein>
<sequence>MSATLIPTVIVNGPEPARRSWAAGTIYLGIALAVVFAWLLVRSTGLRAGSDAGYWIGVAGGVLMVLLFAYPLRKRVRFMARLGAAKWWFAVHMVLGIGGPLLILVHSTFRVGSLNAGVALYSMLVVGASGVVGRFLYLHVHRGLNGERQSMSHLQHALGLRHDSVHAALSDTRNVESELLAFERYALAGPPGMARHLRAFTLVPLRRRWLEAHCASELKAAIRERARRQSTSHAAARHEYRSQKRAMQDYLQVVQRVAQFQGAVRLFSLWHVLHVPFVYVMVASAIAHVVAVHAY</sequence>
<keyword evidence="1" id="KW-1133">Transmembrane helix</keyword>
<feature type="transmembrane region" description="Helical" evidence="1">
    <location>
        <begin position="269"/>
        <end position="291"/>
    </location>
</feature>
<evidence type="ECO:0000313" key="2">
    <source>
        <dbReference type="EMBL" id="MRD46998.1"/>
    </source>
</evidence>
<feature type="transmembrane region" description="Helical" evidence="1">
    <location>
        <begin position="118"/>
        <end position="138"/>
    </location>
</feature>
<keyword evidence="3" id="KW-1185">Reference proteome</keyword>
<dbReference type="Proteomes" id="UP000487350">
    <property type="component" value="Unassembled WGS sequence"/>
</dbReference>